<keyword evidence="1" id="KW-0812">Transmembrane</keyword>
<evidence type="ECO:0000256" key="1">
    <source>
        <dbReference type="SAM" id="Phobius"/>
    </source>
</evidence>
<evidence type="ECO:0000313" key="2">
    <source>
        <dbReference type="EMBL" id="GAA3841652.1"/>
    </source>
</evidence>
<protein>
    <submittedName>
        <fullName evidence="2">Uncharacterized protein</fullName>
    </submittedName>
</protein>
<feature type="transmembrane region" description="Helical" evidence="1">
    <location>
        <begin position="31"/>
        <end position="52"/>
    </location>
</feature>
<dbReference type="Proteomes" id="UP001500888">
    <property type="component" value="Unassembled WGS sequence"/>
</dbReference>
<name>A0ABP7JDP4_9ACTN</name>
<reference evidence="3" key="1">
    <citation type="journal article" date="2019" name="Int. J. Syst. Evol. Microbiol.">
        <title>The Global Catalogue of Microorganisms (GCM) 10K type strain sequencing project: providing services to taxonomists for standard genome sequencing and annotation.</title>
        <authorList>
            <consortium name="The Broad Institute Genomics Platform"/>
            <consortium name="The Broad Institute Genome Sequencing Center for Infectious Disease"/>
            <person name="Wu L."/>
            <person name="Ma J."/>
        </authorList>
    </citation>
    <scope>NUCLEOTIDE SEQUENCE [LARGE SCALE GENOMIC DNA]</scope>
    <source>
        <strain evidence="3">JCM 16908</strain>
    </source>
</reference>
<accession>A0ABP7JDP4</accession>
<keyword evidence="1" id="KW-1133">Transmembrane helix</keyword>
<comment type="caution">
    <text evidence="2">The sequence shown here is derived from an EMBL/GenBank/DDBJ whole genome shotgun (WGS) entry which is preliminary data.</text>
</comment>
<sequence>MRHKTDWLSLLAGLLFIGIGIRYLTAPRPDALLMALILVFGLGFAGLIGIIAKTVRKR</sequence>
<keyword evidence="3" id="KW-1185">Reference proteome</keyword>
<gene>
    <name evidence="2" type="ORF">GCM10022226_75160</name>
</gene>
<dbReference type="EMBL" id="BAAAZR010000052">
    <property type="protein sequence ID" value="GAA3841652.1"/>
    <property type="molecule type" value="Genomic_DNA"/>
</dbReference>
<proteinExistence type="predicted"/>
<dbReference type="RefSeq" id="WP_344952037.1">
    <property type="nucleotide sequence ID" value="NZ_BAAAZR010000052.1"/>
</dbReference>
<keyword evidence="1" id="KW-0472">Membrane</keyword>
<organism evidence="2 3">
    <name type="scientific">Sphaerisporangium flaviroseum</name>
    <dbReference type="NCBI Taxonomy" id="509199"/>
    <lineage>
        <taxon>Bacteria</taxon>
        <taxon>Bacillati</taxon>
        <taxon>Actinomycetota</taxon>
        <taxon>Actinomycetes</taxon>
        <taxon>Streptosporangiales</taxon>
        <taxon>Streptosporangiaceae</taxon>
        <taxon>Sphaerisporangium</taxon>
    </lineage>
</organism>
<evidence type="ECO:0000313" key="3">
    <source>
        <dbReference type="Proteomes" id="UP001500888"/>
    </source>
</evidence>
<feature type="transmembrane region" description="Helical" evidence="1">
    <location>
        <begin position="7"/>
        <end position="25"/>
    </location>
</feature>